<dbReference type="KEGG" id="arf:AR1Y2_1553"/>
<comment type="subcellular location">
    <subcellularLocation>
        <location evidence="1">Cell membrane</location>
        <topology evidence="1">Multi-pass membrane protein</topology>
    </subcellularLocation>
</comment>
<feature type="transmembrane region" description="Helical" evidence="7">
    <location>
        <begin position="97"/>
        <end position="121"/>
    </location>
</feature>
<evidence type="ECO:0000256" key="1">
    <source>
        <dbReference type="ARBA" id="ARBA00004651"/>
    </source>
</evidence>
<sequence length="395" mass="42016">MKNKYVKTAVSIYINYIIVGVSVIILSLNMDSLMAQWGTNKAGFGLVTSGIGIGKFVVLFISGMLSDRFGRKPFIVGGMIGFIVFFLGVMFSPTTSVAIVFAVVAGVANAMVDAGSYAALMEAYPESPGTANLIVKVFVAAGQFVLPVFVSFILANHLYFGISFYVLVAILGLNLLFMLKCKFPPLTKKGEGEKAVTAGPLMKEQPKLYLEGLALVLYGFTSTAGLTISQMWLPKIGEEVAGMSVTSSNAILSYFSIGTLVSVFVTAYLVKSKLRPAAVTFLYPVISIVMAAVWYLFPTPMVCSIAGFVMGYSIAGGILQMAITALSEFFPGNGGKCTGAVNSLNSIAIWTIPAITGMMADRNIKDIIILIGGICAVGAVLGFIAMVRDRRVFGR</sequence>
<keyword evidence="6 7" id="KW-0472">Membrane</keyword>
<feature type="transmembrane region" description="Helical" evidence="7">
    <location>
        <begin position="160"/>
        <end position="179"/>
    </location>
</feature>
<evidence type="ECO:0000259" key="8">
    <source>
        <dbReference type="PROSITE" id="PS50850"/>
    </source>
</evidence>
<keyword evidence="5 7" id="KW-1133">Transmembrane helix</keyword>
<gene>
    <name evidence="9" type="ORF">AR1Y2_1553</name>
</gene>
<dbReference type="Gene3D" id="1.20.1250.20">
    <property type="entry name" value="MFS general substrate transporter like domains"/>
    <property type="match status" value="2"/>
</dbReference>
<dbReference type="InterPro" id="IPR011701">
    <property type="entry name" value="MFS"/>
</dbReference>
<dbReference type="GO" id="GO:0005886">
    <property type="term" value="C:plasma membrane"/>
    <property type="evidence" value="ECO:0007669"/>
    <property type="project" value="UniProtKB-SubCell"/>
</dbReference>
<dbReference type="SUPFAM" id="SSF103473">
    <property type="entry name" value="MFS general substrate transporter"/>
    <property type="match status" value="1"/>
</dbReference>
<evidence type="ECO:0000256" key="4">
    <source>
        <dbReference type="ARBA" id="ARBA00022692"/>
    </source>
</evidence>
<dbReference type="InterPro" id="IPR020846">
    <property type="entry name" value="MFS_dom"/>
</dbReference>
<evidence type="ECO:0000313" key="10">
    <source>
        <dbReference type="Proteomes" id="UP000298653"/>
    </source>
</evidence>
<feature type="transmembrane region" description="Helical" evidence="7">
    <location>
        <begin position="42"/>
        <end position="61"/>
    </location>
</feature>
<feature type="transmembrane region" description="Helical" evidence="7">
    <location>
        <begin position="277"/>
        <end position="297"/>
    </location>
</feature>
<dbReference type="GO" id="GO:0022857">
    <property type="term" value="F:transmembrane transporter activity"/>
    <property type="evidence" value="ECO:0007669"/>
    <property type="project" value="InterPro"/>
</dbReference>
<keyword evidence="4 7" id="KW-0812">Transmembrane</keyword>
<feature type="domain" description="Major facilitator superfamily (MFS) profile" evidence="8">
    <location>
        <begin position="8"/>
        <end position="390"/>
    </location>
</feature>
<feature type="transmembrane region" description="Helical" evidence="7">
    <location>
        <begin position="367"/>
        <end position="387"/>
    </location>
</feature>
<reference evidence="9 10" key="1">
    <citation type="submission" date="2019-05" db="EMBL/GenBank/DDBJ databases">
        <title>Complete genome sequencing of Anaerostipes rhamnosivorans.</title>
        <authorList>
            <person name="Bui T.P.N."/>
            <person name="de Vos W.M."/>
        </authorList>
    </citation>
    <scope>NUCLEOTIDE SEQUENCE [LARGE SCALE GENOMIC DNA]</scope>
    <source>
        <strain evidence="9 10">1y2</strain>
    </source>
</reference>
<feature type="transmembrane region" description="Helical" evidence="7">
    <location>
        <begin position="73"/>
        <end position="91"/>
    </location>
</feature>
<dbReference type="PROSITE" id="PS00216">
    <property type="entry name" value="SUGAR_TRANSPORT_1"/>
    <property type="match status" value="1"/>
</dbReference>
<dbReference type="PROSITE" id="PS50850">
    <property type="entry name" value="MFS"/>
    <property type="match status" value="1"/>
</dbReference>
<dbReference type="InterPro" id="IPR005829">
    <property type="entry name" value="Sugar_transporter_CS"/>
</dbReference>
<feature type="transmembrane region" description="Helical" evidence="7">
    <location>
        <begin position="309"/>
        <end position="330"/>
    </location>
</feature>
<keyword evidence="3" id="KW-0813">Transport</keyword>
<feature type="transmembrane region" description="Helical" evidence="7">
    <location>
        <begin position="251"/>
        <end position="270"/>
    </location>
</feature>
<evidence type="ECO:0000256" key="5">
    <source>
        <dbReference type="ARBA" id="ARBA00022989"/>
    </source>
</evidence>
<accession>A0A4P8IED1</accession>
<evidence type="ECO:0000313" key="9">
    <source>
        <dbReference type="EMBL" id="QCP35007.1"/>
    </source>
</evidence>
<keyword evidence="10" id="KW-1185">Reference proteome</keyword>
<evidence type="ECO:0000256" key="2">
    <source>
        <dbReference type="ARBA" id="ARBA00008335"/>
    </source>
</evidence>
<evidence type="ECO:0000256" key="6">
    <source>
        <dbReference type="ARBA" id="ARBA00023136"/>
    </source>
</evidence>
<dbReference type="OrthoDB" id="7066727at2"/>
<comment type="similarity">
    <text evidence="2">Belongs to the major facilitator superfamily.</text>
</comment>
<evidence type="ECO:0000256" key="3">
    <source>
        <dbReference type="ARBA" id="ARBA00022448"/>
    </source>
</evidence>
<dbReference type="PANTHER" id="PTHR23514">
    <property type="entry name" value="BYPASS OF STOP CODON PROTEIN 6"/>
    <property type="match status" value="1"/>
</dbReference>
<protein>
    <submittedName>
        <fullName evidence="9">Transport system permease protein</fullName>
    </submittedName>
</protein>
<dbReference type="PANTHER" id="PTHR23514:SF3">
    <property type="entry name" value="BYPASS OF STOP CODON PROTEIN 6"/>
    <property type="match status" value="1"/>
</dbReference>
<name>A0A4P8IED1_9FIRM</name>
<evidence type="ECO:0000256" key="7">
    <source>
        <dbReference type="SAM" id="Phobius"/>
    </source>
</evidence>
<dbReference type="InterPro" id="IPR051788">
    <property type="entry name" value="MFS_Transporter"/>
</dbReference>
<dbReference type="RefSeq" id="WP_137328442.1">
    <property type="nucleotide sequence ID" value="NZ_CP040058.1"/>
</dbReference>
<feature type="transmembrane region" description="Helical" evidence="7">
    <location>
        <begin position="12"/>
        <end position="30"/>
    </location>
</feature>
<feature type="transmembrane region" description="Helical" evidence="7">
    <location>
        <begin position="337"/>
        <end position="355"/>
    </location>
</feature>
<dbReference type="AlphaFoldDB" id="A0A4P8IED1"/>
<feature type="transmembrane region" description="Helical" evidence="7">
    <location>
        <begin position="133"/>
        <end position="154"/>
    </location>
</feature>
<proteinExistence type="inferred from homology"/>
<organism evidence="9 10">
    <name type="scientific">Anaerostipes rhamnosivorans</name>
    <dbReference type="NCBI Taxonomy" id="1229621"/>
    <lineage>
        <taxon>Bacteria</taxon>
        <taxon>Bacillati</taxon>
        <taxon>Bacillota</taxon>
        <taxon>Clostridia</taxon>
        <taxon>Lachnospirales</taxon>
        <taxon>Lachnospiraceae</taxon>
        <taxon>Anaerostipes</taxon>
    </lineage>
</organism>
<dbReference type="InterPro" id="IPR036259">
    <property type="entry name" value="MFS_trans_sf"/>
</dbReference>
<feature type="transmembrane region" description="Helical" evidence="7">
    <location>
        <begin position="208"/>
        <end position="231"/>
    </location>
</feature>
<dbReference type="Pfam" id="PF07690">
    <property type="entry name" value="MFS_1"/>
    <property type="match status" value="1"/>
</dbReference>
<dbReference type="EMBL" id="CP040058">
    <property type="protein sequence ID" value="QCP35007.1"/>
    <property type="molecule type" value="Genomic_DNA"/>
</dbReference>
<dbReference type="Proteomes" id="UP000298653">
    <property type="component" value="Chromosome"/>
</dbReference>